<dbReference type="Pfam" id="PF13565">
    <property type="entry name" value="HTH_32"/>
    <property type="match status" value="1"/>
</dbReference>
<evidence type="ECO:0000313" key="2">
    <source>
        <dbReference type="EMBL" id="MFD2275839.1"/>
    </source>
</evidence>
<dbReference type="SUPFAM" id="SSF46689">
    <property type="entry name" value="Homeodomain-like"/>
    <property type="match status" value="1"/>
</dbReference>
<keyword evidence="3" id="KW-1185">Reference proteome</keyword>
<sequence length="154" mass="17365">MAGRPKTLIQVSSADEAELKKWIEHEENPSSLAFRAQIILLSNQGINNAAIAKRLDISAHAVGRWRKRFIEQGLNGLHDSPRSGAPHTISQSTMNKVLKLCREQTQSGKPKWSCRSIAKQCSISHDSVHRIRQRDKLKTHNHSKLLTQRSDTSK</sequence>
<feature type="region of interest" description="Disordered" evidence="1">
    <location>
        <begin position="132"/>
        <end position="154"/>
    </location>
</feature>
<dbReference type="RefSeq" id="WP_377095163.1">
    <property type="nucleotide sequence ID" value="NZ_JBHSJM010000001.1"/>
</dbReference>
<dbReference type="EMBL" id="JBHUJC010000013">
    <property type="protein sequence ID" value="MFD2275839.1"/>
    <property type="molecule type" value="Genomic_DNA"/>
</dbReference>
<feature type="compositionally biased region" description="Polar residues" evidence="1">
    <location>
        <begin position="144"/>
        <end position="154"/>
    </location>
</feature>
<gene>
    <name evidence="2" type="ORF">ACFSQZ_05115</name>
</gene>
<reference evidence="3" key="1">
    <citation type="journal article" date="2019" name="Int. J. Syst. Evol. Microbiol.">
        <title>The Global Catalogue of Microorganisms (GCM) 10K type strain sequencing project: providing services to taxonomists for standard genome sequencing and annotation.</title>
        <authorList>
            <consortium name="The Broad Institute Genomics Platform"/>
            <consortium name="The Broad Institute Genome Sequencing Center for Infectious Disease"/>
            <person name="Wu L."/>
            <person name="Ma J."/>
        </authorList>
    </citation>
    <scope>NUCLEOTIDE SEQUENCE [LARGE SCALE GENOMIC DNA]</scope>
    <source>
        <strain evidence="3">JCM 16545</strain>
    </source>
</reference>
<organism evidence="2 3">
    <name type="scientific">Rubritalea spongiae</name>
    <dbReference type="NCBI Taxonomy" id="430797"/>
    <lineage>
        <taxon>Bacteria</taxon>
        <taxon>Pseudomonadati</taxon>
        <taxon>Verrucomicrobiota</taxon>
        <taxon>Verrucomicrobiia</taxon>
        <taxon>Verrucomicrobiales</taxon>
        <taxon>Rubritaleaceae</taxon>
        <taxon>Rubritalea</taxon>
    </lineage>
</organism>
<accession>A0ABW5E1B7</accession>
<name>A0ABW5E1B7_9BACT</name>
<evidence type="ECO:0000256" key="1">
    <source>
        <dbReference type="SAM" id="MobiDB-lite"/>
    </source>
</evidence>
<evidence type="ECO:0000313" key="3">
    <source>
        <dbReference type="Proteomes" id="UP001597297"/>
    </source>
</evidence>
<comment type="caution">
    <text evidence="2">The sequence shown here is derived from an EMBL/GenBank/DDBJ whole genome shotgun (WGS) entry which is preliminary data.</text>
</comment>
<dbReference type="Proteomes" id="UP001597297">
    <property type="component" value="Unassembled WGS sequence"/>
</dbReference>
<dbReference type="InterPro" id="IPR009057">
    <property type="entry name" value="Homeodomain-like_sf"/>
</dbReference>
<proteinExistence type="predicted"/>
<protein>
    <submittedName>
        <fullName evidence="2">Helix-turn-helix domain-containing protein</fullName>
    </submittedName>
</protein>